<comment type="caution">
    <text evidence="6">The sequence shown here is derived from an EMBL/GenBank/DDBJ whole genome shotgun (WGS) entry which is preliminary data.</text>
</comment>
<keyword evidence="7" id="KW-1185">Reference proteome</keyword>
<comment type="similarity">
    <text evidence="5">Belongs to the class I-like SAM-binding methyltransferase superfamily. C5-methyltransferase family.</text>
</comment>
<keyword evidence="4 5" id="KW-0949">S-adenosyl-L-methionine</keyword>
<evidence type="ECO:0000256" key="5">
    <source>
        <dbReference type="PROSITE-ProRule" id="PRU01016"/>
    </source>
</evidence>
<dbReference type="Pfam" id="PF00145">
    <property type="entry name" value="DNA_methylase"/>
    <property type="match status" value="1"/>
</dbReference>
<dbReference type="EC" id="2.1.1.37" evidence="1"/>
<proteinExistence type="inferred from homology"/>
<name>A0AAE1H972_9NEOP</name>
<keyword evidence="3 5" id="KW-0808">Transferase</keyword>
<dbReference type="PANTHER" id="PTHR23068:SF25">
    <property type="entry name" value="DNA (CYTOSINE-5)-METHYLTRANSFERASE DRM2"/>
    <property type="match status" value="1"/>
</dbReference>
<dbReference type="Gene3D" id="3.40.50.150">
    <property type="entry name" value="Vaccinia Virus protein VP39"/>
    <property type="match status" value="1"/>
</dbReference>
<evidence type="ECO:0000256" key="4">
    <source>
        <dbReference type="ARBA" id="ARBA00022691"/>
    </source>
</evidence>
<organism evidence="6 7">
    <name type="scientific">Frankliniella fusca</name>
    <dbReference type="NCBI Taxonomy" id="407009"/>
    <lineage>
        <taxon>Eukaryota</taxon>
        <taxon>Metazoa</taxon>
        <taxon>Ecdysozoa</taxon>
        <taxon>Arthropoda</taxon>
        <taxon>Hexapoda</taxon>
        <taxon>Insecta</taxon>
        <taxon>Pterygota</taxon>
        <taxon>Neoptera</taxon>
        <taxon>Paraneoptera</taxon>
        <taxon>Thysanoptera</taxon>
        <taxon>Terebrantia</taxon>
        <taxon>Thripoidea</taxon>
        <taxon>Thripidae</taxon>
        <taxon>Frankliniella</taxon>
    </lineage>
</organism>
<dbReference type="EMBL" id="JAHWGI010000688">
    <property type="protein sequence ID" value="KAK3917162.1"/>
    <property type="molecule type" value="Genomic_DNA"/>
</dbReference>
<dbReference type="GO" id="GO:0032259">
    <property type="term" value="P:methylation"/>
    <property type="evidence" value="ECO:0007669"/>
    <property type="project" value="UniProtKB-KW"/>
</dbReference>
<accession>A0AAE1H972</accession>
<dbReference type="SUPFAM" id="SSF53335">
    <property type="entry name" value="S-adenosyl-L-methionine-dependent methyltransferases"/>
    <property type="match status" value="1"/>
</dbReference>
<sequence>MAADAQSSTVESPDFDQGLAPIDPCVNIHGDFLGFNNPPPPEPITVLSLFDGISTGLLALDRLGIHVGKYFSSEIDLDAIAIQRKKFFGRITEIGSVESCTEDYLDRIGPINLLLGGSPCSELSRVNPKRKLFAPGSSGRLFFNYIDIMNYLTKKAVENNHKFFYLYENTSNLDDSTLVTMKRAFKSDPEVVDAVNFVPMRRKRLFWHNLGESNLDMSLIDVKPLESFIDRGRRANVNIVMTITTNSALHLKKEKRPVIDFDGKETNLNVNEMEKLFEFGEGFTDTGSLSISRRKRLIGKSWVVPVVAYLLHPLLKKL</sequence>
<dbReference type="GO" id="GO:0003886">
    <property type="term" value="F:DNA (cytosine-5-)-methyltransferase activity"/>
    <property type="evidence" value="ECO:0007669"/>
    <property type="project" value="UniProtKB-EC"/>
</dbReference>
<dbReference type="InterPro" id="IPR001525">
    <property type="entry name" value="C5_MeTfrase"/>
</dbReference>
<dbReference type="PROSITE" id="PS51679">
    <property type="entry name" value="SAM_MT_C5"/>
    <property type="match status" value="1"/>
</dbReference>
<evidence type="ECO:0000256" key="1">
    <source>
        <dbReference type="ARBA" id="ARBA00011975"/>
    </source>
</evidence>
<feature type="active site" evidence="5">
    <location>
        <position position="120"/>
    </location>
</feature>
<evidence type="ECO:0000256" key="2">
    <source>
        <dbReference type="ARBA" id="ARBA00022603"/>
    </source>
</evidence>
<reference evidence="6" key="1">
    <citation type="submission" date="2021-07" db="EMBL/GenBank/DDBJ databases">
        <authorList>
            <person name="Catto M.A."/>
            <person name="Jacobson A."/>
            <person name="Kennedy G."/>
            <person name="Labadie P."/>
            <person name="Hunt B.G."/>
            <person name="Srinivasan R."/>
        </authorList>
    </citation>
    <scope>NUCLEOTIDE SEQUENCE</scope>
    <source>
        <strain evidence="6">PL_HMW_Pooled</strain>
        <tissue evidence="6">Head</tissue>
    </source>
</reference>
<dbReference type="AlphaFoldDB" id="A0AAE1H972"/>
<dbReference type="PANTHER" id="PTHR23068">
    <property type="entry name" value="DNA CYTOSINE-5- -METHYLTRANSFERASE 3-RELATED"/>
    <property type="match status" value="1"/>
</dbReference>
<gene>
    <name evidence="6" type="ORF">KUF71_026080</name>
</gene>
<dbReference type="InterPro" id="IPR029063">
    <property type="entry name" value="SAM-dependent_MTases_sf"/>
</dbReference>
<dbReference type="GO" id="GO:0005634">
    <property type="term" value="C:nucleus"/>
    <property type="evidence" value="ECO:0007669"/>
    <property type="project" value="TreeGrafter"/>
</dbReference>
<evidence type="ECO:0000256" key="3">
    <source>
        <dbReference type="ARBA" id="ARBA00022679"/>
    </source>
</evidence>
<dbReference type="InterPro" id="IPR050390">
    <property type="entry name" value="C5-Methyltransferase"/>
</dbReference>
<protein>
    <recommendedName>
        <fullName evidence="1">DNA (cytosine-5-)-methyltransferase</fullName>
        <ecNumber evidence="1">2.1.1.37</ecNumber>
    </recommendedName>
</protein>
<reference evidence="6" key="2">
    <citation type="journal article" date="2023" name="BMC Genomics">
        <title>Pest status, molecular evolution, and epigenetic factors derived from the genome assembly of Frankliniella fusca, a thysanopteran phytovirus vector.</title>
        <authorList>
            <person name="Catto M.A."/>
            <person name="Labadie P.E."/>
            <person name="Jacobson A.L."/>
            <person name="Kennedy G.G."/>
            <person name="Srinivasan R."/>
            <person name="Hunt B.G."/>
        </authorList>
    </citation>
    <scope>NUCLEOTIDE SEQUENCE</scope>
    <source>
        <strain evidence="6">PL_HMW_Pooled</strain>
    </source>
</reference>
<evidence type="ECO:0000313" key="7">
    <source>
        <dbReference type="Proteomes" id="UP001219518"/>
    </source>
</evidence>
<evidence type="ECO:0000313" key="6">
    <source>
        <dbReference type="EMBL" id="KAK3917162.1"/>
    </source>
</evidence>
<dbReference type="Proteomes" id="UP001219518">
    <property type="component" value="Unassembled WGS sequence"/>
</dbReference>
<keyword evidence="2 5" id="KW-0489">Methyltransferase</keyword>